<feature type="chain" id="PRO_5040288771" evidence="2">
    <location>
        <begin position="31"/>
        <end position="144"/>
    </location>
</feature>
<protein>
    <submittedName>
        <fullName evidence="3">Uncharacterized protein</fullName>
    </submittedName>
</protein>
<evidence type="ECO:0000256" key="2">
    <source>
        <dbReference type="SAM" id="SignalP"/>
    </source>
</evidence>
<feature type="region of interest" description="Disordered" evidence="1">
    <location>
        <begin position="95"/>
        <end position="130"/>
    </location>
</feature>
<evidence type="ECO:0000313" key="4">
    <source>
        <dbReference type="Proteomes" id="UP001151532"/>
    </source>
</evidence>
<dbReference type="EMBL" id="JAPFFK010000009">
    <property type="protein sequence ID" value="KAJ6744410.1"/>
    <property type="molecule type" value="Genomic_DNA"/>
</dbReference>
<gene>
    <name evidence="3" type="ORF">OIU79_030688</name>
</gene>
<reference evidence="3" key="2">
    <citation type="journal article" date="2023" name="Int. J. Mol. Sci.">
        <title>De Novo Assembly and Annotation of 11 Diverse Shrub Willow (Salix) Genomes Reveals Novel Gene Organization in Sex-Linked Regions.</title>
        <authorList>
            <person name="Hyden B."/>
            <person name="Feng K."/>
            <person name="Yates T.B."/>
            <person name="Jawdy S."/>
            <person name="Cereghino C."/>
            <person name="Smart L.B."/>
            <person name="Muchero W."/>
        </authorList>
    </citation>
    <scope>NUCLEOTIDE SEQUENCE</scope>
    <source>
        <tissue evidence="3">Shoot tip</tissue>
    </source>
</reference>
<dbReference type="AlphaFoldDB" id="A0A9Q0V943"/>
<name>A0A9Q0V943_SALPP</name>
<dbReference type="Proteomes" id="UP001151532">
    <property type="component" value="Chromosome 19"/>
</dbReference>
<evidence type="ECO:0000313" key="3">
    <source>
        <dbReference type="EMBL" id="KAJ6744410.1"/>
    </source>
</evidence>
<reference evidence="3" key="1">
    <citation type="submission" date="2022-11" db="EMBL/GenBank/DDBJ databases">
        <authorList>
            <person name="Hyden B.L."/>
            <person name="Feng K."/>
            <person name="Yates T."/>
            <person name="Jawdy S."/>
            <person name="Smart L.B."/>
            <person name="Muchero W."/>
        </authorList>
    </citation>
    <scope>NUCLEOTIDE SEQUENCE</scope>
    <source>
        <tissue evidence="3">Shoot tip</tissue>
    </source>
</reference>
<comment type="caution">
    <text evidence="3">The sequence shown here is derived from an EMBL/GenBank/DDBJ whole genome shotgun (WGS) entry which is preliminary data.</text>
</comment>
<sequence>MGQGEDFAAPTRPILLQFILHLLHVTNGRANGVISVDTKDCLRERLTLFLGQDKRGFQQPSKDYIKFVRRQKRADEKRALKDFLYNDGPLRTFQHKDPIWSSNAEPPVGSRKRNEKAYARSAKKYHQDRIRSKLREESYTERLW</sequence>
<organism evidence="3 4">
    <name type="scientific">Salix purpurea</name>
    <name type="common">Purple osier willow</name>
    <dbReference type="NCBI Taxonomy" id="77065"/>
    <lineage>
        <taxon>Eukaryota</taxon>
        <taxon>Viridiplantae</taxon>
        <taxon>Streptophyta</taxon>
        <taxon>Embryophyta</taxon>
        <taxon>Tracheophyta</taxon>
        <taxon>Spermatophyta</taxon>
        <taxon>Magnoliopsida</taxon>
        <taxon>eudicotyledons</taxon>
        <taxon>Gunneridae</taxon>
        <taxon>Pentapetalae</taxon>
        <taxon>rosids</taxon>
        <taxon>fabids</taxon>
        <taxon>Malpighiales</taxon>
        <taxon>Salicaceae</taxon>
        <taxon>Saliceae</taxon>
        <taxon>Salix</taxon>
    </lineage>
</organism>
<dbReference type="OrthoDB" id="10250354at2759"/>
<evidence type="ECO:0000256" key="1">
    <source>
        <dbReference type="SAM" id="MobiDB-lite"/>
    </source>
</evidence>
<accession>A0A9Q0V943</accession>
<keyword evidence="4" id="KW-1185">Reference proteome</keyword>
<feature type="signal peptide" evidence="2">
    <location>
        <begin position="1"/>
        <end position="30"/>
    </location>
</feature>
<keyword evidence="2" id="KW-0732">Signal</keyword>
<proteinExistence type="predicted"/>